<dbReference type="AlphaFoldDB" id="A0A834R6B1"/>
<protein>
    <submittedName>
        <fullName evidence="1">NAD kinase 2, mitochondrial</fullName>
    </submittedName>
</protein>
<sequence>MNHIVSKSCSRSYLFIVNQFAEIYLKLKINFNLSKRFSHRIKLMNNNDGRDSFLISNFDPSRPFKPKRALVLGKLSRYEFEKHRNPNIDEKQLMTNIENNGSDYKSLLHHHRIHEQNKQHIVKCLEEKNIETKVVNRFGYSKELIDWSDIIITSGGDGTFLLAANKIPDNKKPLIGVNSDPTRSIGHLCLPKYYSDKFDIALNSIFSGNFEWNFRKRIRITLEGESSFDDPVELHDQQLMQHECRFLDLESISQPTRPTKIKNTSQQISKKRILPHLALNEVFVGESLSSRVSYFEMRVDDKEEFKIKSSGTTICTGTGSTSWFFNINKLTSQCVSNLFSIINEENFQGKCVLDASDQEMIQRVTDRFNNALIFSPSELMMAYVIRDPVMFRTNLSCNPKDFARKIAIKSRMTDAHLVIDGGLSYAFNDGSRAIFEMFEQDALRTINLME</sequence>
<dbReference type="InterPro" id="IPR017437">
    <property type="entry name" value="ATP-NAD_kinase_PpnK-typ_C"/>
</dbReference>
<dbReference type="Gene3D" id="2.60.200.30">
    <property type="entry name" value="Probable inorganic polyphosphate/atp-NAD kinase, domain 2"/>
    <property type="match status" value="1"/>
</dbReference>
<keyword evidence="1" id="KW-0808">Transferase</keyword>
<dbReference type="PANTHER" id="PTHR13158:SF5">
    <property type="entry name" value="NAD KINASE 2, MITOCHONDRIAL"/>
    <property type="match status" value="1"/>
</dbReference>
<reference evidence="3" key="1">
    <citation type="journal article" date="2020" name="PLoS Negl. Trop. Dis.">
        <title>High-quality nuclear genome for Sarcoptes scabiei-A critical resource for a neglected parasite.</title>
        <authorList>
            <person name="Korhonen P.K."/>
            <person name="Gasser R.B."/>
            <person name="Ma G."/>
            <person name="Wang T."/>
            <person name="Stroehlein A.J."/>
            <person name="Young N.D."/>
            <person name="Ang C.S."/>
            <person name="Fernando D.D."/>
            <person name="Lu H.C."/>
            <person name="Taylor S."/>
            <person name="Reynolds S.L."/>
            <person name="Mofiz E."/>
            <person name="Najaraj S.H."/>
            <person name="Gowda H."/>
            <person name="Madugundu A."/>
            <person name="Renuse S."/>
            <person name="Holt D."/>
            <person name="Pandey A."/>
            <person name="Papenfuss A.T."/>
            <person name="Fischer K."/>
        </authorList>
    </citation>
    <scope>NUCLEOTIDE SEQUENCE [LARGE SCALE GENOMIC DNA]</scope>
</reference>
<reference evidence="1" key="2">
    <citation type="submission" date="2020-01" db="EMBL/GenBank/DDBJ databases">
        <authorList>
            <person name="Korhonen P.K.K."/>
            <person name="Guangxu M.G."/>
            <person name="Wang T.W."/>
            <person name="Stroehlein A.J.S."/>
            <person name="Young N.D."/>
            <person name="Ang C.-S.A."/>
            <person name="Fernando D.W.F."/>
            <person name="Lu H.L."/>
            <person name="Taylor S.T."/>
            <person name="Ehtesham M.E.M."/>
            <person name="Najaraj S.H.N."/>
            <person name="Harsha G.H.G."/>
            <person name="Madugundu A.M."/>
            <person name="Renuse S.R."/>
            <person name="Holt D.H."/>
            <person name="Pandey A.P."/>
            <person name="Papenfuss A.P."/>
            <person name="Gasser R.B.G."/>
            <person name="Fischer K.F."/>
        </authorList>
    </citation>
    <scope>NUCLEOTIDE SEQUENCE</scope>
    <source>
        <strain evidence="1">SSS_KF_BRIS2020</strain>
    </source>
</reference>
<gene>
    <name evidence="1" type="ORF">SSS_8653</name>
</gene>
<dbReference type="GO" id="GO:0003951">
    <property type="term" value="F:NAD+ kinase activity"/>
    <property type="evidence" value="ECO:0007669"/>
    <property type="project" value="InterPro"/>
</dbReference>
<reference evidence="2" key="3">
    <citation type="submission" date="2022-06" db="UniProtKB">
        <authorList>
            <consortium name="EnsemblMetazoa"/>
        </authorList>
    </citation>
    <scope>IDENTIFICATION</scope>
</reference>
<organism evidence="1">
    <name type="scientific">Sarcoptes scabiei</name>
    <name type="common">Itch mite</name>
    <name type="synonym">Acarus scabiei</name>
    <dbReference type="NCBI Taxonomy" id="52283"/>
    <lineage>
        <taxon>Eukaryota</taxon>
        <taxon>Metazoa</taxon>
        <taxon>Ecdysozoa</taxon>
        <taxon>Arthropoda</taxon>
        <taxon>Chelicerata</taxon>
        <taxon>Arachnida</taxon>
        <taxon>Acari</taxon>
        <taxon>Acariformes</taxon>
        <taxon>Sarcoptiformes</taxon>
        <taxon>Astigmata</taxon>
        <taxon>Psoroptidia</taxon>
        <taxon>Sarcoptoidea</taxon>
        <taxon>Sarcoptidae</taxon>
        <taxon>Sarcoptinae</taxon>
        <taxon>Sarcoptes</taxon>
    </lineage>
</organism>
<name>A0A834R6B1_SARSC</name>
<dbReference type="GO" id="GO:0019674">
    <property type="term" value="P:NAD+ metabolic process"/>
    <property type="evidence" value="ECO:0007669"/>
    <property type="project" value="InterPro"/>
</dbReference>
<proteinExistence type="predicted"/>
<keyword evidence="1" id="KW-0418">Kinase</keyword>
<dbReference type="Proteomes" id="UP000070412">
    <property type="component" value="Unassembled WGS sequence"/>
</dbReference>
<dbReference type="GO" id="GO:0005739">
    <property type="term" value="C:mitochondrion"/>
    <property type="evidence" value="ECO:0007669"/>
    <property type="project" value="TreeGrafter"/>
</dbReference>
<evidence type="ECO:0000313" key="2">
    <source>
        <dbReference type="EnsemblMetazoa" id="KAF7491267.1"/>
    </source>
</evidence>
<dbReference type="InterPro" id="IPR016064">
    <property type="entry name" value="NAD/diacylglycerol_kinase_sf"/>
</dbReference>
<dbReference type="EMBL" id="WVUK01000060">
    <property type="protein sequence ID" value="KAF7491267.1"/>
    <property type="molecule type" value="Genomic_DNA"/>
</dbReference>
<dbReference type="InterPro" id="IPR017438">
    <property type="entry name" value="ATP-NAD_kinase_N"/>
</dbReference>
<dbReference type="PANTHER" id="PTHR13158">
    <property type="match status" value="1"/>
</dbReference>
<dbReference type="SUPFAM" id="SSF111331">
    <property type="entry name" value="NAD kinase/diacylglycerol kinase-like"/>
    <property type="match status" value="1"/>
</dbReference>
<dbReference type="Gene3D" id="3.40.50.10330">
    <property type="entry name" value="Probable inorganic polyphosphate/atp-NAD kinase, domain 1"/>
    <property type="match status" value="1"/>
</dbReference>
<dbReference type="OrthoDB" id="185618at2759"/>
<keyword evidence="3" id="KW-1185">Reference proteome</keyword>
<accession>A0A834R6B1</accession>
<dbReference type="EnsemblMetazoa" id="SSS_8653s_mrna">
    <property type="protein sequence ID" value="KAF7491267.1"/>
    <property type="gene ID" value="SSS_8653"/>
</dbReference>
<evidence type="ECO:0000313" key="3">
    <source>
        <dbReference type="Proteomes" id="UP000070412"/>
    </source>
</evidence>
<evidence type="ECO:0000313" key="1">
    <source>
        <dbReference type="EMBL" id="KAF7491267.1"/>
    </source>
</evidence>